<dbReference type="PANTHER" id="PTHR11188">
    <property type="entry name" value="ARRESTIN DOMAIN CONTAINING PROTEIN"/>
    <property type="match status" value="1"/>
</dbReference>
<comment type="caution">
    <text evidence="3">The sequence shown here is derived from an EMBL/GenBank/DDBJ whole genome shotgun (WGS) entry which is preliminary data.</text>
</comment>
<evidence type="ECO:0000313" key="4">
    <source>
        <dbReference type="Proteomes" id="UP000735302"/>
    </source>
</evidence>
<dbReference type="GO" id="GO:0015031">
    <property type="term" value="P:protein transport"/>
    <property type="evidence" value="ECO:0007669"/>
    <property type="project" value="TreeGrafter"/>
</dbReference>
<keyword evidence="4" id="KW-1185">Reference proteome</keyword>
<dbReference type="Proteomes" id="UP000735302">
    <property type="component" value="Unassembled WGS sequence"/>
</dbReference>
<dbReference type="GO" id="GO:0005737">
    <property type="term" value="C:cytoplasm"/>
    <property type="evidence" value="ECO:0007669"/>
    <property type="project" value="TreeGrafter"/>
</dbReference>
<dbReference type="SMART" id="SM01017">
    <property type="entry name" value="Arrestin_C"/>
    <property type="match status" value="1"/>
</dbReference>
<dbReference type="InterPro" id="IPR011021">
    <property type="entry name" value="Arrestin-like_N"/>
</dbReference>
<dbReference type="InterPro" id="IPR014752">
    <property type="entry name" value="Arrestin-like_C"/>
</dbReference>
<dbReference type="InterPro" id="IPR014756">
    <property type="entry name" value="Ig_E-set"/>
</dbReference>
<gene>
    <name evidence="3" type="ORF">PoB_006347000</name>
</gene>
<reference evidence="3 4" key="1">
    <citation type="journal article" date="2021" name="Elife">
        <title>Chloroplast acquisition without the gene transfer in kleptoplastic sea slugs, Plakobranchus ocellatus.</title>
        <authorList>
            <person name="Maeda T."/>
            <person name="Takahashi S."/>
            <person name="Yoshida T."/>
            <person name="Shimamura S."/>
            <person name="Takaki Y."/>
            <person name="Nagai Y."/>
            <person name="Toyoda A."/>
            <person name="Suzuki Y."/>
            <person name="Arimoto A."/>
            <person name="Ishii H."/>
            <person name="Satoh N."/>
            <person name="Nishiyama T."/>
            <person name="Hasebe M."/>
            <person name="Maruyama T."/>
            <person name="Minagawa J."/>
            <person name="Obokata J."/>
            <person name="Shigenobu S."/>
        </authorList>
    </citation>
    <scope>NUCLEOTIDE SEQUENCE [LARGE SCALE GENOMIC DNA]</scope>
</reference>
<name>A0AAV4CYT6_9GAST</name>
<dbReference type="SUPFAM" id="SSF81296">
    <property type="entry name" value="E set domains"/>
    <property type="match status" value="2"/>
</dbReference>
<evidence type="ECO:0000313" key="3">
    <source>
        <dbReference type="EMBL" id="GFO36965.1"/>
    </source>
</evidence>
<sequence length="388" mass="43436">MGRLKVFEINLSNSAGVFYAGQVVEGHVLVELTEPMQLREVKLNFDGVARVDWSETDSSNNRTSYSASEKYFTKDELLFGKTDISEGDFSELSNGRHVWPFQFQLPFGLPCSFEGPCGYVRYIITCKINRPMKFDHKIKKIFTILSTLDLNLNPSNMKRVQDSKQKQLCCLWCKSDPISASFHIERQGFVPGEAIKLFAEICNGSNRKISKSFVELRMVTTYRATTSTTLSSRVIASISRPEIPAHSEDIWSGEELIIPSVPPSFLEGCNIIDIRYFVQLNVDPAGPALDLEIPLEVVIGTIPLMSVVKQNPPMAPVAFNDALSWPLPPPSKPGSAQIFPDLAPPSYNECITGRVNIKDKEDEYTRGDFVFAPAYTYYNWGHASALPE</sequence>
<dbReference type="EMBL" id="BLXT01007159">
    <property type="protein sequence ID" value="GFO36965.1"/>
    <property type="molecule type" value="Genomic_DNA"/>
</dbReference>
<dbReference type="InterPro" id="IPR011022">
    <property type="entry name" value="Arrestin_C-like"/>
</dbReference>
<evidence type="ECO:0000259" key="2">
    <source>
        <dbReference type="SMART" id="SM01017"/>
    </source>
</evidence>
<comment type="similarity">
    <text evidence="1">Belongs to the arrestin family.</text>
</comment>
<dbReference type="InterPro" id="IPR050357">
    <property type="entry name" value="Arrestin_domain-protein"/>
</dbReference>
<dbReference type="Gene3D" id="2.60.40.640">
    <property type="match status" value="2"/>
</dbReference>
<accession>A0AAV4CYT6</accession>
<dbReference type="Pfam" id="PF02752">
    <property type="entry name" value="Arrestin_C"/>
    <property type="match status" value="1"/>
</dbReference>
<dbReference type="Pfam" id="PF00339">
    <property type="entry name" value="Arrestin_N"/>
    <property type="match status" value="1"/>
</dbReference>
<evidence type="ECO:0000256" key="1">
    <source>
        <dbReference type="ARBA" id="ARBA00005298"/>
    </source>
</evidence>
<proteinExistence type="inferred from homology"/>
<feature type="domain" description="Arrestin C-terminal-like" evidence="2">
    <location>
        <begin position="174"/>
        <end position="304"/>
    </location>
</feature>
<dbReference type="AlphaFoldDB" id="A0AAV4CYT6"/>
<dbReference type="PANTHER" id="PTHR11188:SF176">
    <property type="entry name" value="ARRESTIN DOMAIN-CONTAINING PROTEIN 1"/>
    <property type="match status" value="1"/>
</dbReference>
<protein>
    <submittedName>
        <fullName evidence="3">Arrestin domain-containing protein 3</fullName>
    </submittedName>
</protein>
<organism evidence="3 4">
    <name type="scientific">Plakobranchus ocellatus</name>
    <dbReference type="NCBI Taxonomy" id="259542"/>
    <lineage>
        <taxon>Eukaryota</taxon>
        <taxon>Metazoa</taxon>
        <taxon>Spiralia</taxon>
        <taxon>Lophotrochozoa</taxon>
        <taxon>Mollusca</taxon>
        <taxon>Gastropoda</taxon>
        <taxon>Heterobranchia</taxon>
        <taxon>Euthyneura</taxon>
        <taxon>Panpulmonata</taxon>
        <taxon>Sacoglossa</taxon>
        <taxon>Placobranchoidea</taxon>
        <taxon>Plakobranchidae</taxon>
        <taxon>Plakobranchus</taxon>
    </lineage>
</organism>